<protein>
    <submittedName>
        <fullName evidence="4">PQQ-binding-like beta-propeller repeat protein</fullName>
    </submittedName>
</protein>
<dbReference type="Proteomes" id="UP000550787">
    <property type="component" value="Unassembled WGS sequence"/>
</dbReference>
<reference evidence="4 5" key="1">
    <citation type="submission" date="2020-04" db="EMBL/GenBank/DDBJ databases">
        <title>Description of novel Gluconacetobacter.</title>
        <authorList>
            <person name="Sombolestani A."/>
        </authorList>
    </citation>
    <scope>NUCLEOTIDE SEQUENCE [LARGE SCALE GENOMIC DNA]</scope>
    <source>
        <strain evidence="4 5">LMG 7603</strain>
    </source>
</reference>
<dbReference type="Gene3D" id="2.130.10.10">
    <property type="entry name" value="YVTN repeat-like/Quinoprotein amine dehydrogenase"/>
    <property type="match status" value="2"/>
</dbReference>
<dbReference type="PANTHER" id="PTHR47197:SF3">
    <property type="entry name" value="DIHYDRO-HEME D1 DEHYDROGENASE"/>
    <property type="match status" value="1"/>
</dbReference>
<keyword evidence="1" id="KW-0732">Signal</keyword>
<feature type="region of interest" description="Disordered" evidence="2">
    <location>
        <begin position="1"/>
        <end position="23"/>
    </location>
</feature>
<sequence>MGALALHGRRPAQRMRSVTGAPSSIPRHRPKMFFVPFRHTPRMSRRAGWLAAACASMIVFSAGAARAERLAFVLNSADATISEFDIDTHQEVRRVPVLREPHHTAPTPDGKYLLVGDTSGNMLFFLDAVTGARVKEITLSDPYQMQFSPDGKFFTIAGLARNQVDIYDASDFHLLHRLHADAMPSHMNYAPDSSVVYVSLQDTGKLMAIETATGNVLWTTDVGSTPAGVLWHNGKILVGVMGTDYVAVVNPADGHIDRRIEMAPGPHNLFISPDHKNLYVTCRASGIIERLDWDTMNVVQSYHVAGGPDDIVFAPDGKMWATLRWRQHVAIIDPNSGEIVDTIRTGRSPHGIWLNTNEPALHLSMADLPAPPTP</sequence>
<dbReference type="InterPro" id="IPR051200">
    <property type="entry name" value="Host-pathogen_enzymatic-act"/>
</dbReference>
<dbReference type="PANTHER" id="PTHR47197">
    <property type="entry name" value="PROTEIN NIRF"/>
    <property type="match status" value="1"/>
</dbReference>
<evidence type="ECO:0000259" key="3">
    <source>
        <dbReference type="Pfam" id="PF21783"/>
    </source>
</evidence>
<dbReference type="InterPro" id="IPR048433">
    <property type="entry name" value="YNCE-like_beta-prop"/>
</dbReference>
<gene>
    <name evidence="4" type="ORF">HLH33_04595</name>
</gene>
<accession>A0A7W4FD32</accession>
<dbReference type="EMBL" id="JABEQG010000005">
    <property type="protein sequence ID" value="MBB2155591.1"/>
    <property type="molecule type" value="Genomic_DNA"/>
</dbReference>
<evidence type="ECO:0000256" key="1">
    <source>
        <dbReference type="ARBA" id="ARBA00022729"/>
    </source>
</evidence>
<organism evidence="4 5">
    <name type="scientific">Gluconacetobacter diazotrophicus</name>
    <name type="common">Acetobacter diazotrophicus</name>
    <dbReference type="NCBI Taxonomy" id="33996"/>
    <lineage>
        <taxon>Bacteria</taxon>
        <taxon>Pseudomonadati</taxon>
        <taxon>Pseudomonadota</taxon>
        <taxon>Alphaproteobacteria</taxon>
        <taxon>Acetobacterales</taxon>
        <taxon>Acetobacteraceae</taxon>
        <taxon>Gluconacetobacter</taxon>
    </lineage>
</organism>
<dbReference type="SUPFAM" id="SSF50974">
    <property type="entry name" value="Nitrous oxide reductase, N-terminal domain"/>
    <property type="match status" value="1"/>
</dbReference>
<proteinExistence type="predicted"/>
<dbReference type="InterPro" id="IPR015943">
    <property type="entry name" value="WD40/YVTN_repeat-like_dom_sf"/>
</dbReference>
<dbReference type="AlphaFoldDB" id="A0A7W4FD32"/>
<name>A0A7W4FD32_GLUDI</name>
<feature type="domain" description="YNCE-like beta-propeller" evidence="3">
    <location>
        <begin position="45"/>
        <end position="355"/>
    </location>
</feature>
<comment type="caution">
    <text evidence="4">The sequence shown here is derived from an EMBL/GenBank/DDBJ whole genome shotgun (WGS) entry which is preliminary data.</text>
</comment>
<evidence type="ECO:0000313" key="5">
    <source>
        <dbReference type="Proteomes" id="UP000550787"/>
    </source>
</evidence>
<dbReference type="InterPro" id="IPR011045">
    <property type="entry name" value="N2O_reductase_N"/>
</dbReference>
<dbReference type="Pfam" id="PF21783">
    <property type="entry name" value="YNCE"/>
    <property type="match status" value="1"/>
</dbReference>
<evidence type="ECO:0000256" key="2">
    <source>
        <dbReference type="SAM" id="MobiDB-lite"/>
    </source>
</evidence>
<evidence type="ECO:0000313" key="4">
    <source>
        <dbReference type="EMBL" id="MBB2155591.1"/>
    </source>
</evidence>